<keyword evidence="2" id="KW-0472">Membrane</keyword>
<name>A0A914HDY5_GLORO</name>
<keyword evidence="1" id="KW-0175">Coiled coil</keyword>
<dbReference type="InterPro" id="IPR013320">
    <property type="entry name" value="ConA-like_dom_sf"/>
</dbReference>
<evidence type="ECO:0000313" key="6">
    <source>
        <dbReference type="WBParaSite" id="Gr19_v10_g16255.t2"/>
    </source>
</evidence>
<dbReference type="InterPro" id="IPR043136">
    <property type="entry name" value="B30.2/SPRY_sf"/>
</dbReference>
<dbReference type="AlphaFoldDB" id="A0A914HDY5"/>
<evidence type="ECO:0000256" key="3">
    <source>
        <dbReference type="SAM" id="SignalP"/>
    </source>
</evidence>
<dbReference type="InterPro" id="IPR001870">
    <property type="entry name" value="B30.2/SPRY"/>
</dbReference>
<dbReference type="SMART" id="SM00449">
    <property type="entry name" value="SPRY"/>
    <property type="match status" value="1"/>
</dbReference>
<protein>
    <submittedName>
        <fullName evidence="6">B30.2/SPRY domain-containing protein</fullName>
    </submittedName>
</protein>
<keyword evidence="2" id="KW-1133">Transmembrane helix</keyword>
<feature type="transmembrane region" description="Helical" evidence="2">
    <location>
        <begin position="88"/>
        <end position="107"/>
    </location>
</feature>
<feature type="chain" id="PRO_5037861373" evidence="3">
    <location>
        <begin position="27"/>
        <end position="414"/>
    </location>
</feature>
<organism evidence="5 6">
    <name type="scientific">Globodera rostochiensis</name>
    <name type="common">Golden nematode worm</name>
    <name type="synonym">Heterodera rostochiensis</name>
    <dbReference type="NCBI Taxonomy" id="31243"/>
    <lineage>
        <taxon>Eukaryota</taxon>
        <taxon>Metazoa</taxon>
        <taxon>Ecdysozoa</taxon>
        <taxon>Nematoda</taxon>
        <taxon>Chromadorea</taxon>
        <taxon>Rhabditida</taxon>
        <taxon>Tylenchina</taxon>
        <taxon>Tylenchomorpha</taxon>
        <taxon>Tylenchoidea</taxon>
        <taxon>Heteroderidae</taxon>
        <taxon>Heteroderinae</taxon>
        <taxon>Globodera</taxon>
    </lineage>
</organism>
<keyword evidence="5" id="KW-1185">Reference proteome</keyword>
<sequence length="414" mass="47213">MQIDLIESWAQLFFLFLSLMLSQNNGKQCKAKQEEEQAKLDQLKHLGEKIKQMELELMKEEAKDVKEELKDMKKGDPYGIMCSIVQLIPYRIISVVLFIFLIFGYYLNKQKENRRKMNRLNPQNRWDSAACHGDLTLSEPDRLIVQFIGENLGCRSVFAERPIPKKDFGIFYYEVTILEQEYGIYIGLATKQMPLAKWVGGHNGSYAYESNGNFWGHAAVKGCFHLGESPYIGGKPKFGVHNVIGCAVDLATRQIIYTKNGQRLETAGLNVDFGADLFPCVTLYGPGTKIEANFGPNFEFNIAIELETEKRGDLWDFAVDDIGGAPDTAHHAVLVYFVCGACGMENRCTFDFFSYGQQSRWGYYRSYYKTKASTGLNYHALDASCEDWARNFYQRVDAKSKEEAAEHARLFYVV</sequence>
<dbReference type="InterPro" id="IPR003877">
    <property type="entry name" value="SPRY_dom"/>
</dbReference>
<dbReference type="InterPro" id="IPR044736">
    <property type="entry name" value="Gid1/RanBPM/SPLA_SPRY"/>
</dbReference>
<feature type="domain" description="B30.2/SPRY" evidence="4">
    <location>
        <begin position="104"/>
        <end position="299"/>
    </location>
</feature>
<keyword evidence="3" id="KW-0732">Signal</keyword>
<evidence type="ECO:0000259" key="4">
    <source>
        <dbReference type="PROSITE" id="PS50188"/>
    </source>
</evidence>
<keyword evidence="2" id="KW-0812">Transmembrane</keyword>
<proteinExistence type="predicted"/>
<feature type="signal peptide" evidence="3">
    <location>
        <begin position="1"/>
        <end position="26"/>
    </location>
</feature>
<evidence type="ECO:0000256" key="2">
    <source>
        <dbReference type="SAM" id="Phobius"/>
    </source>
</evidence>
<dbReference type="SUPFAM" id="SSF49899">
    <property type="entry name" value="Concanavalin A-like lectins/glucanases"/>
    <property type="match status" value="1"/>
</dbReference>
<dbReference type="Pfam" id="PF00622">
    <property type="entry name" value="SPRY"/>
    <property type="match status" value="1"/>
</dbReference>
<accession>A0A914HDY5</accession>
<dbReference type="CDD" id="cd12885">
    <property type="entry name" value="SPRY_RanBP_like"/>
    <property type="match status" value="1"/>
</dbReference>
<dbReference type="WBParaSite" id="Gr19_v10_g16255.t2">
    <property type="protein sequence ID" value="Gr19_v10_g16255.t2"/>
    <property type="gene ID" value="Gr19_v10_g16255"/>
</dbReference>
<reference evidence="6" key="1">
    <citation type="submission" date="2022-11" db="UniProtKB">
        <authorList>
            <consortium name="WormBaseParasite"/>
        </authorList>
    </citation>
    <scope>IDENTIFICATION</scope>
</reference>
<feature type="coiled-coil region" evidence="1">
    <location>
        <begin position="43"/>
        <end position="75"/>
    </location>
</feature>
<evidence type="ECO:0000256" key="1">
    <source>
        <dbReference type="SAM" id="Coils"/>
    </source>
</evidence>
<evidence type="ECO:0000313" key="5">
    <source>
        <dbReference type="Proteomes" id="UP000887572"/>
    </source>
</evidence>
<dbReference type="Proteomes" id="UP000887572">
    <property type="component" value="Unplaced"/>
</dbReference>
<dbReference type="PROSITE" id="PS50188">
    <property type="entry name" value="B302_SPRY"/>
    <property type="match status" value="1"/>
</dbReference>
<dbReference type="Gene3D" id="2.60.120.920">
    <property type="match status" value="1"/>
</dbReference>